<dbReference type="AlphaFoldDB" id="A0A3P7KLZ2"/>
<reference evidence="2 3" key="1">
    <citation type="submission" date="2018-11" db="EMBL/GenBank/DDBJ databases">
        <authorList>
            <consortium name="Pathogen Informatics"/>
        </authorList>
    </citation>
    <scope>NUCLEOTIDE SEQUENCE [LARGE SCALE GENOMIC DNA]</scope>
</reference>
<organism evidence="2 3">
    <name type="scientific">Strongylus vulgaris</name>
    <name type="common">Blood worm</name>
    <dbReference type="NCBI Taxonomy" id="40348"/>
    <lineage>
        <taxon>Eukaryota</taxon>
        <taxon>Metazoa</taxon>
        <taxon>Ecdysozoa</taxon>
        <taxon>Nematoda</taxon>
        <taxon>Chromadorea</taxon>
        <taxon>Rhabditida</taxon>
        <taxon>Rhabditina</taxon>
        <taxon>Rhabditomorpha</taxon>
        <taxon>Strongyloidea</taxon>
        <taxon>Strongylidae</taxon>
        <taxon>Strongylus</taxon>
    </lineage>
</organism>
<evidence type="ECO:0000313" key="3">
    <source>
        <dbReference type="Proteomes" id="UP000270094"/>
    </source>
</evidence>
<accession>A0A3P7KLZ2</accession>
<dbReference type="Proteomes" id="UP000270094">
    <property type="component" value="Unassembled WGS sequence"/>
</dbReference>
<protein>
    <submittedName>
        <fullName evidence="2">Uncharacterized protein</fullName>
    </submittedName>
</protein>
<dbReference type="EMBL" id="UYYB01010267">
    <property type="protein sequence ID" value="VDM68868.1"/>
    <property type="molecule type" value="Genomic_DNA"/>
</dbReference>
<evidence type="ECO:0000256" key="1">
    <source>
        <dbReference type="SAM" id="MobiDB-lite"/>
    </source>
</evidence>
<sequence length="36" mass="4033">MRSRRLEIWPVLLTLINNSNSNNNNSSPNSNSSSSE</sequence>
<evidence type="ECO:0000313" key="2">
    <source>
        <dbReference type="EMBL" id="VDM68868.1"/>
    </source>
</evidence>
<feature type="region of interest" description="Disordered" evidence="1">
    <location>
        <begin position="17"/>
        <end position="36"/>
    </location>
</feature>
<gene>
    <name evidence="2" type="ORF">SVUK_LOCUS3866</name>
</gene>
<name>A0A3P7KLZ2_STRVU</name>
<proteinExistence type="predicted"/>
<keyword evidence="3" id="KW-1185">Reference proteome</keyword>